<dbReference type="RefSeq" id="WP_289216778.1">
    <property type="nucleotide sequence ID" value="NZ_JAPVRC010000008.1"/>
</dbReference>
<dbReference type="PANTHER" id="PTHR42941">
    <property type="entry name" value="SLL1037 PROTEIN"/>
    <property type="match status" value="1"/>
</dbReference>
<dbReference type="PANTHER" id="PTHR42941:SF1">
    <property type="entry name" value="SLL1037 PROTEIN"/>
    <property type="match status" value="1"/>
</dbReference>
<dbReference type="Proteomes" id="UP001596494">
    <property type="component" value="Unassembled WGS sequence"/>
</dbReference>
<dbReference type="InterPro" id="IPR011852">
    <property type="entry name" value="TRAP_TAXI"/>
</dbReference>
<dbReference type="Pfam" id="PF16868">
    <property type="entry name" value="NMT1_3"/>
    <property type="match status" value="1"/>
</dbReference>
<keyword evidence="2" id="KW-1185">Reference proteome</keyword>
<dbReference type="EMBL" id="JBHTBY010000003">
    <property type="protein sequence ID" value="MFC7320125.1"/>
    <property type="molecule type" value="Genomic_DNA"/>
</dbReference>
<protein>
    <submittedName>
        <fullName evidence="1">TAXI family TRAP transporter solute-binding subunit</fullName>
    </submittedName>
</protein>
<proteinExistence type="predicted"/>
<dbReference type="PROSITE" id="PS51257">
    <property type="entry name" value="PROKAR_LIPOPROTEIN"/>
    <property type="match status" value="1"/>
</dbReference>
<organism evidence="1 2">
    <name type="scientific">Halobacillus campisalis</name>
    <dbReference type="NCBI Taxonomy" id="435909"/>
    <lineage>
        <taxon>Bacteria</taxon>
        <taxon>Bacillati</taxon>
        <taxon>Bacillota</taxon>
        <taxon>Bacilli</taxon>
        <taxon>Bacillales</taxon>
        <taxon>Bacillaceae</taxon>
        <taxon>Halobacillus</taxon>
    </lineage>
</organism>
<dbReference type="NCBIfam" id="TIGR02122">
    <property type="entry name" value="TRAP_TAXI"/>
    <property type="match status" value="1"/>
</dbReference>
<evidence type="ECO:0000313" key="1">
    <source>
        <dbReference type="EMBL" id="MFC7320125.1"/>
    </source>
</evidence>
<gene>
    <name evidence="1" type="ORF">ACFQMN_04485</name>
</gene>
<dbReference type="SUPFAM" id="SSF53850">
    <property type="entry name" value="Periplasmic binding protein-like II"/>
    <property type="match status" value="1"/>
</dbReference>
<name>A0ABW2K1X3_9BACI</name>
<dbReference type="Gene3D" id="3.40.190.10">
    <property type="entry name" value="Periplasmic binding protein-like II"/>
    <property type="match status" value="2"/>
</dbReference>
<accession>A0ABW2K1X3</accession>
<evidence type="ECO:0000313" key="2">
    <source>
        <dbReference type="Proteomes" id="UP001596494"/>
    </source>
</evidence>
<comment type="caution">
    <text evidence="1">The sequence shown here is derived from an EMBL/GenBank/DDBJ whole genome shotgun (WGS) entry which is preliminary data.</text>
</comment>
<reference evidence="2" key="1">
    <citation type="journal article" date="2019" name="Int. J. Syst. Evol. Microbiol.">
        <title>The Global Catalogue of Microorganisms (GCM) 10K type strain sequencing project: providing services to taxonomists for standard genome sequencing and annotation.</title>
        <authorList>
            <consortium name="The Broad Institute Genomics Platform"/>
            <consortium name="The Broad Institute Genome Sequencing Center for Infectious Disease"/>
            <person name="Wu L."/>
            <person name="Ma J."/>
        </authorList>
    </citation>
    <scope>NUCLEOTIDE SEQUENCE [LARGE SCALE GENOMIC DNA]</scope>
    <source>
        <strain evidence="2">CCUG 73951</strain>
    </source>
</reference>
<sequence length="335" mass="34900">MFSRKGLLTIAMLLALSLVLIACGGGTSDGGGDEGGDSEEGGDGQQFVQILTGGTEGTYYPLGGTFAQVLNDNMDNVEANATSTGASVENMNSISSGDGEIAFTQTDIASYAANGEIMFDEANEDFGAIGTLYPETIQIVTTMDSGIESVEDLEGKTVSVGAPGSGTNANADNILEVHGINIDEDIEARDLDFGDSTTGIQDGTIDAAFITSGTPTGAVESLAATVDVNILAISEDKAQELMDEYSYYSVDEVPEGTYGLEEAVPTVAVQAMLVAHSDLSEDQVYEMTKAIFENTDQISHAKGEDINAESALDGVGVDLHPGAKKYFDEEGISEE</sequence>
<dbReference type="CDD" id="cd13567">
    <property type="entry name" value="PBP2_TtGluBP"/>
    <property type="match status" value="1"/>
</dbReference>